<proteinExistence type="predicted"/>
<organism evidence="1 2">
    <name type="scientific">Candidatus Nitrospira kreftii</name>
    <dbReference type="NCBI Taxonomy" id="2652173"/>
    <lineage>
        <taxon>Bacteria</taxon>
        <taxon>Pseudomonadati</taxon>
        <taxon>Nitrospirota</taxon>
        <taxon>Nitrospiria</taxon>
        <taxon>Nitrospirales</taxon>
        <taxon>Nitrospiraceae</taxon>
        <taxon>Nitrospira</taxon>
    </lineage>
</organism>
<dbReference type="Proteomes" id="UP000593737">
    <property type="component" value="Chromosome"/>
</dbReference>
<dbReference type="EMBL" id="CP047423">
    <property type="protein sequence ID" value="QPD04190.1"/>
    <property type="molecule type" value="Genomic_DNA"/>
</dbReference>
<evidence type="ECO:0000313" key="2">
    <source>
        <dbReference type="Proteomes" id="UP000593737"/>
    </source>
</evidence>
<dbReference type="AlphaFoldDB" id="A0A7S8FE19"/>
<reference evidence="1 2" key="1">
    <citation type="journal article" date="2020" name="ISME J.">
        <title>Enrichment and physiological characterization of a novel comammox Nitrospira indicates ammonium inhibition of complete nitrification.</title>
        <authorList>
            <person name="Sakoula D."/>
            <person name="Koch H."/>
            <person name="Frank J."/>
            <person name="Jetten M.S.M."/>
            <person name="van Kessel M.A.H.J."/>
            <person name="Lucker S."/>
        </authorList>
    </citation>
    <scope>NUCLEOTIDE SEQUENCE [LARGE SCALE GENOMIC DNA]</scope>
    <source>
        <strain evidence="1">Comreactor17</strain>
    </source>
</reference>
<protein>
    <submittedName>
        <fullName evidence="1">Uncharacterized protein</fullName>
    </submittedName>
</protein>
<dbReference type="KEGG" id="nkf:Nkreftii_001964"/>
<accession>A0A7S8FE19</accession>
<name>A0A7S8FE19_9BACT</name>
<sequence>MPRRFAVPFLISQEYSKGSEGLRRPDPLLFVVVYSLEP</sequence>
<evidence type="ECO:0000313" key="1">
    <source>
        <dbReference type="EMBL" id="QPD04190.1"/>
    </source>
</evidence>
<gene>
    <name evidence="1" type="ORF">Nkreftii_001964</name>
</gene>